<proteinExistence type="predicted"/>
<dbReference type="EMBL" id="FNHZ01000001">
    <property type="protein sequence ID" value="SDM38038.1"/>
    <property type="molecule type" value="Genomic_DNA"/>
</dbReference>
<sequence>MSTVNVDEIMNQIRAEIAQKGLKESDIKFEDIPMVNNDIFGDVYNYDEFSKSLDMARPHVAVNASPALHGNILSKIVKKVLRRLIAYHIEAIVDEQNEYNKYTFNAVSMLPDKIDEYEMRIEALEKRISELEKKSN</sequence>
<name>A0A1G9SRD4_9FIRM</name>
<dbReference type="Proteomes" id="UP000187651">
    <property type="component" value="Unassembled WGS sequence"/>
</dbReference>
<gene>
    <name evidence="2" type="ORF">SAMN05216544_0063</name>
</gene>
<dbReference type="RefSeq" id="WP_074520397.1">
    <property type="nucleotide sequence ID" value="NZ_FNHZ01000001.1"/>
</dbReference>
<keyword evidence="1" id="KW-0175">Coiled coil</keyword>
<evidence type="ECO:0000313" key="3">
    <source>
        <dbReference type="Proteomes" id="UP000187651"/>
    </source>
</evidence>
<reference evidence="3" key="1">
    <citation type="submission" date="2016-10" db="EMBL/GenBank/DDBJ databases">
        <authorList>
            <person name="Varghese N."/>
            <person name="Submissions S."/>
        </authorList>
    </citation>
    <scope>NUCLEOTIDE SEQUENCE [LARGE SCALE GENOMIC DNA]</scope>
    <source>
        <strain evidence="3">M83</strain>
    </source>
</reference>
<evidence type="ECO:0000256" key="1">
    <source>
        <dbReference type="SAM" id="Coils"/>
    </source>
</evidence>
<organism evidence="2 3">
    <name type="scientific">Lachnospira pectinoschiza</name>
    <dbReference type="NCBI Taxonomy" id="28052"/>
    <lineage>
        <taxon>Bacteria</taxon>
        <taxon>Bacillati</taxon>
        <taxon>Bacillota</taxon>
        <taxon>Clostridia</taxon>
        <taxon>Lachnospirales</taxon>
        <taxon>Lachnospiraceae</taxon>
        <taxon>Lachnospira</taxon>
    </lineage>
</organism>
<accession>A0A1G9SRD4</accession>
<keyword evidence="3" id="KW-1185">Reference proteome</keyword>
<evidence type="ECO:0000313" key="2">
    <source>
        <dbReference type="EMBL" id="SDM38038.1"/>
    </source>
</evidence>
<dbReference type="AlphaFoldDB" id="A0A1G9SRD4"/>
<protein>
    <submittedName>
        <fullName evidence="2">Uncharacterized protein</fullName>
    </submittedName>
</protein>
<feature type="coiled-coil region" evidence="1">
    <location>
        <begin position="107"/>
        <end position="134"/>
    </location>
</feature>